<feature type="transmembrane region" description="Helical" evidence="1">
    <location>
        <begin position="68"/>
        <end position="86"/>
    </location>
</feature>
<reference evidence="2 3" key="1">
    <citation type="submission" date="2016-03" db="EMBL/GenBank/DDBJ databases">
        <title>Complete genome sequence of Thermococcus celer.</title>
        <authorList>
            <person name="Oger P.M."/>
        </authorList>
    </citation>
    <scope>NUCLEOTIDE SEQUENCE [LARGE SCALE GENOMIC DNA]</scope>
    <source>
        <strain evidence="2 3">Vu 13</strain>
    </source>
</reference>
<feature type="transmembrane region" description="Helical" evidence="1">
    <location>
        <begin position="148"/>
        <end position="165"/>
    </location>
</feature>
<dbReference type="EMBL" id="CP014854">
    <property type="protein sequence ID" value="ASI99246.1"/>
    <property type="molecule type" value="Genomic_DNA"/>
</dbReference>
<dbReference type="KEGG" id="tce:A3L02_06550"/>
<name>A0A218P2U1_THECE</name>
<keyword evidence="1" id="KW-0812">Transmembrane</keyword>
<evidence type="ECO:0000313" key="3">
    <source>
        <dbReference type="Proteomes" id="UP000197156"/>
    </source>
</evidence>
<evidence type="ECO:0000313" key="2">
    <source>
        <dbReference type="EMBL" id="ASI99246.1"/>
    </source>
</evidence>
<organism evidence="2 3">
    <name type="scientific">Thermococcus celer Vu 13 = JCM 8558</name>
    <dbReference type="NCBI Taxonomy" id="1293037"/>
    <lineage>
        <taxon>Archaea</taxon>
        <taxon>Methanobacteriati</taxon>
        <taxon>Methanobacteriota</taxon>
        <taxon>Thermococci</taxon>
        <taxon>Thermococcales</taxon>
        <taxon>Thermococcaceae</taxon>
        <taxon>Thermococcus</taxon>
    </lineage>
</organism>
<accession>A0A218P2U1</accession>
<evidence type="ECO:0000256" key="1">
    <source>
        <dbReference type="SAM" id="Phobius"/>
    </source>
</evidence>
<proteinExistence type="predicted"/>
<keyword evidence="1" id="KW-0472">Membrane</keyword>
<sequence length="234" mass="24895">MYLLPFPILGGLLAWGTLYFVGFKRQRWGEIILGVAAFFIAIIVQNPVQQLPLLGMGIRSNADVVARGTAFIVGASVWLGLVAGIVQEGTKYLLVKGKDLKTGLFMGLGFGVTEAFVIAGTALAGSLAAGRSLDVPLSAALISMVERYFVTLFHAGTGVYLAYACREGRGRAGLTAMIGVHALIDSLAAYYQLTKSSPVMYTVEVVAALAALGLLYYTVPKAKVELPKEGKVMW</sequence>
<feature type="transmembrane region" description="Helical" evidence="1">
    <location>
        <begin position="30"/>
        <end position="48"/>
    </location>
</feature>
<keyword evidence="1" id="KW-1133">Transmembrane helix</keyword>
<dbReference type="OrthoDB" id="86194at2157"/>
<feature type="transmembrane region" description="Helical" evidence="1">
    <location>
        <begin position="172"/>
        <end position="193"/>
    </location>
</feature>
<protein>
    <recommendedName>
        <fullName evidence="4">YhfC family intramembrane metalloprotease</fullName>
    </recommendedName>
</protein>
<evidence type="ECO:0008006" key="4">
    <source>
        <dbReference type="Google" id="ProtNLM"/>
    </source>
</evidence>
<feature type="transmembrane region" description="Helical" evidence="1">
    <location>
        <begin position="199"/>
        <end position="219"/>
    </location>
</feature>
<dbReference type="GeneID" id="33324403"/>
<feature type="transmembrane region" description="Helical" evidence="1">
    <location>
        <begin position="107"/>
        <end position="128"/>
    </location>
</feature>
<dbReference type="Proteomes" id="UP000197156">
    <property type="component" value="Chromosome"/>
</dbReference>
<dbReference type="AlphaFoldDB" id="A0A218P2U1"/>
<feature type="transmembrane region" description="Helical" evidence="1">
    <location>
        <begin position="6"/>
        <end position="23"/>
    </location>
</feature>
<dbReference type="RefSeq" id="WP_088863181.1">
    <property type="nucleotide sequence ID" value="NZ_CP014854.1"/>
</dbReference>
<gene>
    <name evidence="2" type="ORF">A3L02_06550</name>
</gene>
<keyword evidence="3" id="KW-1185">Reference proteome</keyword>